<keyword evidence="3 6" id="KW-0694">RNA-binding</keyword>
<evidence type="ECO:0000256" key="3">
    <source>
        <dbReference type="ARBA" id="ARBA00022884"/>
    </source>
</evidence>
<reference evidence="8" key="2">
    <citation type="submission" date="2021-04" db="EMBL/GenBank/DDBJ databases">
        <authorList>
            <person name="Gilroy R."/>
        </authorList>
    </citation>
    <scope>NUCLEOTIDE SEQUENCE</scope>
    <source>
        <strain evidence="8">CHK185-1770</strain>
    </source>
</reference>
<dbReference type="GO" id="GO:0006353">
    <property type="term" value="P:DNA-templated transcription termination"/>
    <property type="evidence" value="ECO:0007669"/>
    <property type="project" value="UniProtKB-UniRule"/>
</dbReference>
<dbReference type="InterPro" id="IPR011605">
    <property type="entry name" value="NusB_fam"/>
</dbReference>
<evidence type="ECO:0000313" key="9">
    <source>
        <dbReference type="Proteomes" id="UP000826793"/>
    </source>
</evidence>
<dbReference type="Gene3D" id="1.10.940.10">
    <property type="entry name" value="NusB-like"/>
    <property type="match status" value="1"/>
</dbReference>
<dbReference type="Proteomes" id="UP000826793">
    <property type="component" value="Unassembled WGS sequence"/>
</dbReference>
<dbReference type="InterPro" id="IPR006027">
    <property type="entry name" value="NusB_RsmB_TIM44"/>
</dbReference>
<reference evidence="8" key="1">
    <citation type="journal article" date="2021" name="PeerJ">
        <title>Extensive microbial diversity within the chicken gut microbiome revealed by metagenomics and culture.</title>
        <authorList>
            <person name="Gilroy R."/>
            <person name="Ravi A."/>
            <person name="Getino M."/>
            <person name="Pursley I."/>
            <person name="Horton D.L."/>
            <person name="Alikhan N.F."/>
            <person name="Baker D."/>
            <person name="Gharbi K."/>
            <person name="Hall N."/>
            <person name="Watson M."/>
            <person name="Adriaenssens E.M."/>
            <person name="Foster-Nyarko E."/>
            <person name="Jarju S."/>
            <person name="Secka A."/>
            <person name="Antonio M."/>
            <person name="Oren A."/>
            <person name="Chaudhuri R.R."/>
            <person name="La Ragione R."/>
            <person name="Hildebrand F."/>
            <person name="Pallen M.J."/>
        </authorList>
    </citation>
    <scope>NUCLEOTIDE SEQUENCE</scope>
    <source>
        <strain evidence="8">CHK185-1770</strain>
    </source>
</reference>
<comment type="function">
    <text evidence="6">Involved in transcription antitermination. Required for transcription of ribosomal RNA (rRNA) genes. Binds specifically to the boxA antiterminator sequence of the ribosomal RNA (rrn) operons.</text>
</comment>
<dbReference type="HAMAP" id="MF_00073">
    <property type="entry name" value="NusB"/>
    <property type="match status" value="1"/>
</dbReference>
<keyword evidence="5 6" id="KW-0804">Transcription</keyword>
<dbReference type="EMBL" id="DWXG01000049">
    <property type="protein sequence ID" value="HJB98218.1"/>
    <property type="molecule type" value="Genomic_DNA"/>
</dbReference>
<evidence type="ECO:0000313" key="8">
    <source>
        <dbReference type="EMBL" id="HJB98218.1"/>
    </source>
</evidence>
<dbReference type="SUPFAM" id="SSF48013">
    <property type="entry name" value="NusB-like"/>
    <property type="match status" value="1"/>
</dbReference>
<proteinExistence type="inferred from homology"/>
<feature type="domain" description="NusB/RsmB/TIM44" evidence="7">
    <location>
        <begin position="6"/>
        <end position="130"/>
    </location>
</feature>
<keyword evidence="2 6" id="KW-0889">Transcription antitermination</keyword>
<dbReference type="InterPro" id="IPR035926">
    <property type="entry name" value="NusB-like_sf"/>
</dbReference>
<comment type="similarity">
    <text evidence="1 6">Belongs to the NusB family.</text>
</comment>
<dbReference type="PANTHER" id="PTHR11078">
    <property type="entry name" value="N UTILIZATION SUBSTANCE PROTEIN B-RELATED"/>
    <property type="match status" value="1"/>
</dbReference>
<dbReference type="GO" id="GO:0003723">
    <property type="term" value="F:RNA binding"/>
    <property type="evidence" value="ECO:0007669"/>
    <property type="project" value="UniProtKB-UniRule"/>
</dbReference>
<dbReference type="GO" id="GO:0031564">
    <property type="term" value="P:transcription antitermination"/>
    <property type="evidence" value="ECO:0007669"/>
    <property type="project" value="UniProtKB-KW"/>
</dbReference>
<evidence type="ECO:0000256" key="6">
    <source>
        <dbReference type="HAMAP-Rule" id="MF_00073"/>
    </source>
</evidence>
<dbReference type="AlphaFoldDB" id="A0A9D2MWS0"/>
<comment type="caution">
    <text evidence="8">The sequence shown here is derived from an EMBL/GenBank/DDBJ whole genome shotgun (WGS) entry which is preliminary data.</text>
</comment>
<evidence type="ECO:0000256" key="5">
    <source>
        <dbReference type="ARBA" id="ARBA00023163"/>
    </source>
</evidence>
<dbReference type="GO" id="GO:0005829">
    <property type="term" value="C:cytosol"/>
    <property type="evidence" value="ECO:0007669"/>
    <property type="project" value="TreeGrafter"/>
</dbReference>
<evidence type="ECO:0000256" key="2">
    <source>
        <dbReference type="ARBA" id="ARBA00022814"/>
    </source>
</evidence>
<keyword evidence="4 6" id="KW-0805">Transcription regulation</keyword>
<evidence type="ECO:0000256" key="1">
    <source>
        <dbReference type="ARBA" id="ARBA00005952"/>
    </source>
</evidence>
<sequence length="142" mass="15789">MTMTRREAREQAFILVFEQTVQGESMDAILHDAAEARDFVPDSFAESEALGVEAHREEIDAIIEAHIRGWNLRRLSKVALALLRLAIYEMRWDSSIPASVSINEAVELAKVYGGKNDAPYINGVLASVAKEISPEKQEPAHV</sequence>
<name>A0A9D2MWS0_9FIRM</name>
<dbReference type="Pfam" id="PF01029">
    <property type="entry name" value="NusB"/>
    <property type="match status" value="1"/>
</dbReference>
<gene>
    <name evidence="6 8" type="primary">nusB</name>
    <name evidence="8" type="ORF">H9710_06525</name>
</gene>
<evidence type="ECO:0000256" key="4">
    <source>
        <dbReference type="ARBA" id="ARBA00023015"/>
    </source>
</evidence>
<organism evidence="8 9">
    <name type="scientific">Candidatus Acutalibacter pullicola</name>
    <dbReference type="NCBI Taxonomy" id="2838417"/>
    <lineage>
        <taxon>Bacteria</taxon>
        <taxon>Bacillati</taxon>
        <taxon>Bacillota</taxon>
        <taxon>Clostridia</taxon>
        <taxon>Eubacteriales</taxon>
        <taxon>Acutalibacteraceae</taxon>
        <taxon>Acutalibacter</taxon>
    </lineage>
</organism>
<dbReference type="PANTHER" id="PTHR11078:SF3">
    <property type="entry name" value="ANTITERMINATION NUSB DOMAIN-CONTAINING PROTEIN"/>
    <property type="match status" value="1"/>
</dbReference>
<evidence type="ECO:0000259" key="7">
    <source>
        <dbReference type="Pfam" id="PF01029"/>
    </source>
</evidence>
<accession>A0A9D2MWS0</accession>
<dbReference type="NCBIfam" id="TIGR01951">
    <property type="entry name" value="nusB"/>
    <property type="match status" value="1"/>
</dbReference>
<protein>
    <recommendedName>
        <fullName evidence="6">Transcription antitermination protein NusB</fullName>
    </recommendedName>
    <alternativeName>
        <fullName evidence="6">Antitermination factor NusB</fullName>
    </alternativeName>
</protein>